<evidence type="ECO:0000256" key="1">
    <source>
        <dbReference type="SAM" id="MobiDB-lite"/>
    </source>
</evidence>
<accession>A0A542ZXX7</accession>
<comment type="caution">
    <text evidence="2">The sequence shown here is derived from an EMBL/GenBank/DDBJ whole genome shotgun (WGS) entry which is preliminary data.</text>
</comment>
<dbReference type="AlphaFoldDB" id="A0A542ZXX7"/>
<dbReference type="EMBL" id="VFOU01000006">
    <property type="protein sequence ID" value="TQL65207.1"/>
    <property type="molecule type" value="Genomic_DNA"/>
</dbReference>
<dbReference type="InterPro" id="IPR027417">
    <property type="entry name" value="P-loop_NTPase"/>
</dbReference>
<organism evidence="2 3">
    <name type="scientific">Enteractinococcus coprophilus</name>
    <dbReference type="NCBI Taxonomy" id="1027633"/>
    <lineage>
        <taxon>Bacteria</taxon>
        <taxon>Bacillati</taxon>
        <taxon>Actinomycetota</taxon>
        <taxon>Actinomycetes</taxon>
        <taxon>Micrococcales</taxon>
        <taxon>Micrococcaceae</taxon>
    </lineage>
</organism>
<dbReference type="Gene3D" id="3.40.50.300">
    <property type="entry name" value="P-loop containing nucleotide triphosphate hydrolases"/>
    <property type="match status" value="1"/>
</dbReference>
<keyword evidence="3" id="KW-1185">Reference proteome</keyword>
<dbReference type="Proteomes" id="UP000319746">
    <property type="component" value="Unassembled WGS sequence"/>
</dbReference>
<name>A0A542ZXX7_9MICC</name>
<proteinExistence type="predicted"/>
<gene>
    <name evidence="2" type="ORF">FB556_2724</name>
</gene>
<dbReference type="Gene3D" id="1.10.8.730">
    <property type="match status" value="1"/>
</dbReference>
<protein>
    <submittedName>
        <fullName evidence="2">Uncharacterized protein</fullName>
    </submittedName>
</protein>
<dbReference type="SUPFAM" id="SSF52540">
    <property type="entry name" value="P-loop containing nucleoside triphosphate hydrolases"/>
    <property type="match status" value="1"/>
</dbReference>
<evidence type="ECO:0000313" key="2">
    <source>
        <dbReference type="EMBL" id="TQL65207.1"/>
    </source>
</evidence>
<dbReference type="OrthoDB" id="9804380at2"/>
<reference evidence="2 3" key="1">
    <citation type="submission" date="2019-06" db="EMBL/GenBank/DDBJ databases">
        <title>Sequencing the genomes of 1000 actinobacteria strains.</title>
        <authorList>
            <person name="Klenk H.-P."/>
        </authorList>
    </citation>
    <scope>NUCLEOTIDE SEQUENCE [LARGE SCALE GENOMIC DNA]</scope>
    <source>
        <strain evidence="2 3">DSM 24083</strain>
    </source>
</reference>
<feature type="region of interest" description="Disordered" evidence="1">
    <location>
        <begin position="9"/>
        <end position="33"/>
    </location>
</feature>
<evidence type="ECO:0000313" key="3">
    <source>
        <dbReference type="Proteomes" id="UP000319746"/>
    </source>
</evidence>
<sequence>MRNVVQRLIQKKKKRPATPPLHTKPGLRGIAGRGGGSMPYIESADEFIGSTVQACGLYPFTSGVGAPNIGVPLGKHQITRASVCADPISWFERASLISNPSAVILSKPGLGKSTVADIWAVGLRAYGVLPWFFGDVKGEHVDINEALGGDRIQFGRANAINILDSRAERTAAHRLPADAREHVRAEGHNRRQSMVEALLTIRRQQPMWHREQSVLDVALAVLEERGERDGRVPTLIDLRNLLSEAPDELRHAAIDRGSEQRYREITEDMEAALAGIVSGRTFGGTFSGESNVQIDPDKPVCFDVSSVKPGETELMAACLVATWSTGFGSLNITHALADAGLEEDRRYFLILDEVWRALRVGHGMVDHYDSLTRLNRTWGTGQVMNVHSFKDFESLPTQHDRDKAQGFMDRAGMLVLGGISQGEVETLQRVVDLNPREREALTSWATPPSWNVRRNRHDAPPGRGKFLIKSGDSPGIPIDVEAAEPLLRLHDTNQRWQNRLDDPVMES</sequence>
<dbReference type="RefSeq" id="WP_141868571.1">
    <property type="nucleotide sequence ID" value="NZ_BAABAN010000003.1"/>
</dbReference>